<sequence>MNKQISTAMSNIYKFTVFEENGKNKVRAPKMDLPECVKERINFFGKYSENGLSFLGCIELIMAEDEEKAKKEFEIGAYEDYLSVSEEFKQWRDEIALRSLHQMEVAVALIYGVGDGHDE</sequence>
<protein>
    <recommendedName>
        <fullName evidence="2">Phage protein</fullName>
    </recommendedName>
</protein>
<accession>A0A645DBD0</accession>
<name>A0A645DBD0_9ZZZZ</name>
<evidence type="ECO:0000313" key="1">
    <source>
        <dbReference type="EMBL" id="MPM86760.1"/>
    </source>
</evidence>
<gene>
    <name evidence="1" type="ORF">SDC9_133852</name>
</gene>
<comment type="caution">
    <text evidence="1">The sequence shown here is derived from an EMBL/GenBank/DDBJ whole genome shotgun (WGS) entry which is preliminary data.</text>
</comment>
<dbReference type="EMBL" id="VSSQ01034726">
    <property type="protein sequence ID" value="MPM86760.1"/>
    <property type="molecule type" value="Genomic_DNA"/>
</dbReference>
<proteinExistence type="predicted"/>
<organism evidence="1">
    <name type="scientific">bioreactor metagenome</name>
    <dbReference type="NCBI Taxonomy" id="1076179"/>
    <lineage>
        <taxon>unclassified sequences</taxon>
        <taxon>metagenomes</taxon>
        <taxon>ecological metagenomes</taxon>
    </lineage>
</organism>
<evidence type="ECO:0008006" key="2">
    <source>
        <dbReference type="Google" id="ProtNLM"/>
    </source>
</evidence>
<reference evidence="1" key="1">
    <citation type="submission" date="2019-08" db="EMBL/GenBank/DDBJ databases">
        <authorList>
            <person name="Kucharzyk K."/>
            <person name="Murdoch R.W."/>
            <person name="Higgins S."/>
            <person name="Loffler F."/>
        </authorList>
    </citation>
    <scope>NUCLEOTIDE SEQUENCE</scope>
</reference>
<dbReference type="AlphaFoldDB" id="A0A645DBD0"/>